<accession>A0ABU6VSQ4</accession>
<evidence type="ECO:0000313" key="2">
    <source>
        <dbReference type="Proteomes" id="UP001341840"/>
    </source>
</evidence>
<evidence type="ECO:0000313" key="1">
    <source>
        <dbReference type="EMBL" id="MED6175693.1"/>
    </source>
</evidence>
<name>A0ABU6VSQ4_9FABA</name>
<reference evidence="1 2" key="1">
    <citation type="journal article" date="2023" name="Plants (Basel)">
        <title>Bridging the Gap: Combining Genomics and Transcriptomics Approaches to Understand Stylosanthes scabra, an Orphan Legume from the Brazilian Caatinga.</title>
        <authorList>
            <person name="Ferreira-Neto J.R.C."/>
            <person name="da Silva M.D."/>
            <person name="Binneck E."/>
            <person name="de Melo N.F."/>
            <person name="da Silva R.H."/>
            <person name="de Melo A.L.T.M."/>
            <person name="Pandolfi V."/>
            <person name="Bustamante F.O."/>
            <person name="Brasileiro-Vidal A.C."/>
            <person name="Benko-Iseppon A.M."/>
        </authorList>
    </citation>
    <scope>NUCLEOTIDE SEQUENCE [LARGE SCALE GENOMIC DNA]</scope>
    <source>
        <tissue evidence="1">Leaves</tissue>
    </source>
</reference>
<dbReference type="Proteomes" id="UP001341840">
    <property type="component" value="Unassembled WGS sequence"/>
</dbReference>
<dbReference type="EMBL" id="JASCZI010152221">
    <property type="protein sequence ID" value="MED6175693.1"/>
    <property type="molecule type" value="Genomic_DNA"/>
</dbReference>
<sequence>RLTSLPPPPPPPNPKTPTLEATITQNSNLPLSLTLFPKNCLCHRVLKASLVIPNQIFCHKDHPPKLHRIPLRSCLQKLPCQIQRRSSSIVFYLRIYAKVQLKFRDARPHVSCRHVKSSEVVGVVAVMDVGARLRE</sequence>
<protein>
    <submittedName>
        <fullName evidence="1">Uncharacterized protein</fullName>
    </submittedName>
</protein>
<gene>
    <name evidence="1" type="ORF">PIB30_080779</name>
</gene>
<proteinExistence type="predicted"/>
<organism evidence="1 2">
    <name type="scientific">Stylosanthes scabra</name>
    <dbReference type="NCBI Taxonomy" id="79078"/>
    <lineage>
        <taxon>Eukaryota</taxon>
        <taxon>Viridiplantae</taxon>
        <taxon>Streptophyta</taxon>
        <taxon>Embryophyta</taxon>
        <taxon>Tracheophyta</taxon>
        <taxon>Spermatophyta</taxon>
        <taxon>Magnoliopsida</taxon>
        <taxon>eudicotyledons</taxon>
        <taxon>Gunneridae</taxon>
        <taxon>Pentapetalae</taxon>
        <taxon>rosids</taxon>
        <taxon>fabids</taxon>
        <taxon>Fabales</taxon>
        <taxon>Fabaceae</taxon>
        <taxon>Papilionoideae</taxon>
        <taxon>50 kb inversion clade</taxon>
        <taxon>dalbergioids sensu lato</taxon>
        <taxon>Dalbergieae</taxon>
        <taxon>Pterocarpus clade</taxon>
        <taxon>Stylosanthes</taxon>
    </lineage>
</organism>
<keyword evidence="2" id="KW-1185">Reference proteome</keyword>
<comment type="caution">
    <text evidence="1">The sequence shown here is derived from an EMBL/GenBank/DDBJ whole genome shotgun (WGS) entry which is preliminary data.</text>
</comment>
<feature type="non-terminal residue" evidence="1">
    <location>
        <position position="1"/>
    </location>
</feature>